<feature type="domain" description="Ig-like" evidence="7">
    <location>
        <begin position="6"/>
        <end position="119"/>
    </location>
</feature>
<dbReference type="InterPro" id="IPR036179">
    <property type="entry name" value="Ig-like_dom_sf"/>
</dbReference>
<evidence type="ECO:0000256" key="1">
    <source>
        <dbReference type="ARBA" id="ARBA00022729"/>
    </source>
</evidence>
<dbReference type="InterPro" id="IPR013783">
    <property type="entry name" value="Ig-like_fold"/>
</dbReference>
<dbReference type="InterPro" id="IPR013106">
    <property type="entry name" value="Ig_V-set"/>
</dbReference>
<keyword evidence="2" id="KW-1064">Adaptive immunity</keyword>
<dbReference type="GO" id="GO:0042101">
    <property type="term" value="C:T cell receptor complex"/>
    <property type="evidence" value="ECO:0007669"/>
    <property type="project" value="UniProtKB-KW"/>
</dbReference>
<keyword evidence="1" id="KW-0732">Signal</keyword>
<dbReference type="InterPro" id="IPR003599">
    <property type="entry name" value="Ig_sub"/>
</dbReference>
<keyword evidence="5" id="KW-0391">Immunity</keyword>
<dbReference type="GO" id="GO:0002250">
    <property type="term" value="P:adaptive immune response"/>
    <property type="evidence" value="ECO:0007669"/>
    <property type="project" value="UniProtKB-KW"/>
</dbReference>
<evidence type="ECO:0000313" key="9">
    <source>
        <dbReference type="Proteomes" id="UP000261380"/>
    </source>
</evidence>
<keyword evidence="5" id="KW-1279">T cell receptor</keyword>
<feature type="region of interest" description="Disordered" evidence="6">
    <location>
        <begin position="126"/>
        <end position="150"/>
    </location>
</feature>
<dbReference type="PROSITE" id="PS50835">
    <property type="entry name" value="IG_LIKE"/>
    <property type="match status" value="1"/>
</dbReference>
<organism evidence="8 9">
    <name type="scientific">Xiphophorus couchianus</name>
    <name type="common">Monterrey platyfish</name>
    <dbReference type="NCBI Taxonomy" id="32473"/>
    <lineage>
        <taxon>Eukaryota</taxon>
        <taxon>Metazoa</taxon>
        <taxon>Chordata</taxon>
        <taxon>Craniata</taxon>
        <taxon>Vertebrata</taxon>
        <taxon>Euteleostomi</taxon>
        <taxon>Actinopterygii</taxon>
        <taxon>Neopterygii</taxon>
        <taxon>Teleostei</taxon>
        <taxon>Neoteleostei</taxon>
        <taxon>Acanthomorphata</taxon>
        <taxon>Ovalentaria</taxon>
        <taxon>Atherinomorphae</taxon>
        <taxon>Cyprinodontiformes</taxon>
        <taxon>Poeciliidae</taxon>
        <taxon>Poeciliinae</taxon>
        <taxon>Xiphophorus</taxon>
    </lineage>
</organism>
<protein>
    <recommendedName>
        <fullName evidence="7">Ig-like domain-containing protein</fullName>
    </recommendedName>
</protein>
<evidence type="ECO:0000256" key="3">
    <source>
        <dbReference type="ARBA" id="ARBA00023170"/>
    </source>
</evidence>
<reference evidence="8" key="2">
    <citation type="submission" date="2025-09" db="UniProtKB">
        <authorList>
            <consortium name="Ensembl"/>
        </authorList>
    </citation>
    <scope>IDENTIFICATION</scope>
</reference>
<dbReference type="SUPFAM" id="SSF48726">
    <property type="entry name" value="Immunoglobulin"/>
    <property type="match status" value="1"/>
</dbReference>
<evidence type="ECO:0000256" key="2">
    <source>
        <dbReference type="ARBA" id="ARBA00023130"/>
    </source>
</evidence>
<dbReference type="GeneTree" id="ENSGT01030000234557"/>
<dbReference type="InterPro" id="IPR007110">
    <property type="entry name" value="Ig-like_dom"/>
</dbReference>
<proteinExistence type="predicted"/>
<dbReference type="PANTHER" id="PTHR19367:SF18">
    <property type="entry name" value="T CELL RECEPTOR ALPHA VARIABLE 16"/>
    <property type="match status" value="1"/>
</dbReference>
<keyword evidence="3" id="KW-0675">Receptor</keyword>
<evidence type="ECO:0000259" key="7">
    <source>
        <dbReference type="PROSITE" id="PS50835"/>
    </source>
</evidence>
<evidence type="ECO:0000256" key="4">
    <source>
        <dbReference type="ARBA" id="ARBA00023319"/>
    </source>
</evidence>
<dbReference type="Gene3D" id="2.60.40.10">
    <property type="entry name" value="Immunoglobulins"/>
    <property type="match status" value="1"/>
</dbReference>
<evidence type="ECO:0000313" key="8">
    <source>
        <dbReference type="Ensembl" id="ENSXCOP00000013970.1"/>
    </source>
</evidence>
<sequence length="150" mass="16848">MFCSSPECKGDSVKQTEGEVVAAAGESLTLRCTYETSYAATLFWYKLEVNSYPKFMLKRFSTGGDNAPGFKKDKFDAQHEKTSFNLKIQDPQVSDSAVYYCALQPTVTGNTRSLHKNLQRKVNAILHNGNPPERDRREEKLSTRGVASDR</sequence>
<name>A0A3B5LT24_9TELE</name>
<dbReference type="Proteomes" id="UP000261380">
    <property type="component" value="Unplaced"/>
</dbReference>
<dbReference type="InterPro" id="IPR051287">
    <property type="entry name" value="TCR_variable_region"/>
</dbReference>
<dbReference type="SMART" id="SM00406">
    <property type="entry name" value="IGv"/>
    <property type="match status" value="1"/>
</dbReference>
<keyword evidence="4" id="KW-0393">Immunoglobulin domain</keyword>
<dbReference type="PANTHER" id="PTHR19367">
    <property type="entry name" value="T-CELL RECEPTOR ALPHA CHAIN V REGION"/>
    <property type="match status" value="1"/>
</dbReference>
<dbReference type="Pfam" id="PF07686">
    <property type="entry name" value="V-set"/>
    <property type="match status" value="1"/>
</dbReference>
<evidence type="ECO:0000256" key="5">
    <source>
        <dbReference type="ARBA" id="ARBA00043266"/>
    </source>
</evidence>
<evidence type="ECO:0000256" key="6">
    <source>
        <dbReference type="SAM" id="MobiDB-lite"/>
    </source>
</evidence>
<accession>A0A3B5LT24</accession>
<dbReference type="SMART" id="SM00409">
    <property type="entry name" value="IG"/>
    <property type="match status" value="1"/>
</dbReference>
<dbReference type="AlphaFoldDB" id="A0A3B5LT24"/>
<keyword evidence="9" id="KW-1185">Reference proteome</keyword>
<dbReference type="Ensembl" id="ENSXCOT00000014143.1">
    <property type="protein sequence ID" value="ENSXCOP00000013970.1"/>
    <property type="gene ID" value="ENSXCOG00000010572.1"/>
</dbReference>
<reference evidence="8" key="1">
    <citation type="submission" date="2025-08" db="UniProtKB">
        <authorList>
            <consortium name="Ensembl"/>
        </authorList>
    </citation>
    <scope>IDENTIFICATION</scope>
</reference>
<feature type="compositionally biased region" description="Basic and acidic residues" evidence="6">
    <location>
        <begin position="132"/>
        <end position="150"/>
    </location>
</feature>